<feature type="domain" description="Amidohydrolase-related" evidence="3">
    <location>
        <begin position="72"/>
        <end position="378"/>
    </location>
</feature>
<dbReference type="AlphaFoldDB" id="A0A1T4MXQ5"/>
<dbReference type="Gene3D" id="3.20.20.140">
    <property type="entry name" value="Metal-dependent hydrolases"/>
    <property type="match status" value="1"/>
</dbReference>
<keyword evidence="2" id="KW-0472">Membrane</keyword>
<dbReference type="PANTHER" id="PTHR21240:SF28">
    <property type="entry name" value="ISO-OROTATE DECARBOXYLASE (EUROFUNG)"/>
    <property type="match status" value="1"/>
</dbReference>
<keyword evidence="2" id="KW-1133">Transmembrane helix</keyword>
<dbReference type="GO" id="GO:0016831">
    <property type="term" value="F:carboxy-lyase activity"/>
    <property type="evidence" value="ECO:0007669"/>
    <property type="project" value="InterPro"/>
</dbReference>
<protein>
    <submittedName>
        <fullName evidence="4">Predicted metal-dependent hydrolase, TIM-barrel fold</fullName>
    </submittedName>
</protein>
<accession>A0A1T4MXQ5</accession>
<dbReference type="InterPro" id="IPR006680">
    <property type="entry name" value="Amidohydro-rel"/>
</dbReference>
<keyword evidence="1" id="KW-0456">Lyase</keyword>
<dbReference type="GO" id="GO:0019748">
    <property type="term" value="P:secondary metabolic process"/>
    <property type="evidence" value="ECO:0007669"/>
    <property type="project" value="TreeGrafter"/>
</dbReference>
<sequence>MKYNRISADCHLDLPWMPPDLFTSMAPRELKDRMPYVVDSDDGPKWVANNGATFGYKNGVGPAGSKFVPGKHHRVDVMAETGLYSDGAKDIRRVSDPHLRIKDLDRDHVDAEVIYGILGAAGRLNDKDAANEMLRIYNDWLKEFCSHYPERHIGLACLPYGDIDAAVKEIYRVAKMGIKGLELSCSWDMEPMWHPMWEPLWKAVNDVQLPLHFHTFPNMPPDTIAKHPGRVGRSVFFTIVSGFQMNLVNILAAIIAANVLERYPNIRIAFGESGCGWIPYALDRMDFEWEDRFTDLGLKMKPSDYWRRQCKATFQFDRIGTKLIDEMGAESLMWGSDYPHGDGVWPNSDQYIKEQFAEVSPEVTRMITCTNAGKFYGLVN</sequence>
<evidence type="ECO:0000313" key="5">
    <source>
        <dbReference type="Proteomes" id="UP000190092"/>
    </source>
</evidence>
<dbReference type="EMBL" id="FUWJ01000002">
    <property type="protein sequence ID" value="SJZ71870.1"/>
    <property type="molecule type" value="Genomic_DNA"/>
</dbReference>
<feature type="transmembrane region" description="Helical" evidence="2">
    <location>
        <begin position="235"/>
        <end position="260"/>
    </location>
</feature>
<dbReference type="InterPro" id="IPR032465">
    <property type="entry name" value="ACMSD"/>
</dbReference>
<evidence type="ECO:0000313" key="4">
    <source>
        <dbReference type="EMBL" id="SJZ71870.1"/>
    </source>
</evidence>
<dbReference type="STRING" id="225324.SAMN02745126_02022"/>
<dbReference type="SUPFAM" id="SSF51556">
    <property type="entry name" value="Metallo-dependent hydrolases"/>
    <property type="match status" value="1"/>
</dbReference>
<name>A0A1T4MXQ5_9HYPH</name>
<organism evidence="4 5">
    <name type="scientific">Enhydrobacter aerosaccus</name>
    <dbReference type="NCBI Taxonomy" id="225324"/>
    <lineage>
        <taxon>Bacteria</taxon>
        <taxon>Pseudomonadati</taxon>
        <taxon>Pseudomonadota</taxon>
        <taxon>Alphaproteobacteria</taxon>
        <taxon>Hyphomicrobiales</taxon>
        <taxon>Enhydrobacter</taxon>
    </lineage>
</organism>
<dbReference type="RefSeq" id="WP_170920875.1">
    <property type="nucleotide sequence ID" value="NZ_FUWJ01000002.1"/>
</dbReference>
<evidence type="ECO:0000259" key="3">
    <source>
        <dbReference type="Pfam" id="PF04909"/>
    </source>
</evidence>
<dbReference type="InterPro" id="IPR032466">
    <property type="entry name" value="Metal_Hydrolase"/>
</dbReference>
<reference evidence="5" key="1">
    <citation type="submission" date="2017-02" db="EMBL/GenBank/DDBJ databases">
        <authorList>
            <person name="Varghese N."/>
            <person name="Submissions S."/>
        </authorList>
    </citation>
    <scope>NUCLEOTIDE SEQUENCE [LARGE SCALE GENOMIC DNA]</scope>
    <source>
        <strain evidence="5">ATCC 27094</strain>
    </source>
</reference>
<proteinExistence type="predicted"/>
<dbReference type="Proteomes" id="UP000190092">
    <property type="component" value="Unassembled WGS sequence"/>
</dbReference>
<keyword evidence="5" id="KW-1185">Reference proteome</keyword>
<gene>
    <name evidence="4" type="ORF">SAMN02745126_02022</name>
</gene>
<keyword evidence="2" id="KW-0812">Transmembrane</keyword>
<dbReference type="PANTHER" id="PTHR21240">
    <property type="entry name" value="2-AMINO-3-CARBOXYLMUCONATE-6-SEMIALDEHYDE DECARBOXYLASE"/>
    <property type="match status" value="1"/>
</dbReference>
<dbReference type="GO" id="GO:0016787">
    <property type="term" value="F:hydrolase activity"/>
    <property type="evidence" value="ECO:0007669"/>
    <property type="project" value="UniProtKB-KW"/>
</dbReference>
<evidence type="ECO:0000256" key="1">
    <source>
        <dbReference type="ARBA" id="ARBA00023239"/>
    </source>
</evidence>
<keyword evidence="4" id="KW-0378">Hydrolase</keyword>
<dbReference type="GO" id="GO:0005737">
    <property type="term" value="C:cytoplasm"/>
    <property type="evidence" value="ECO:0007669"/>
    <property type="project" value="TreeGrafter"/>
</dbReference>
<evidence type="ECO:0000256" key="2">
    <source>
        <dbReference type="SAM" id="Phobius"/>
    </source>
</evidence>
<dbReference type="Pfam" id="PF04909">
    <property type="entry name" value="Amidohydro_2"/>
    <property type="match status" value="1"/>
</dbReference>